<dbReference type="GO" id="GO:0003723">
    <property type="term" value="F:RNA binding"/>
    <property type="evidence" value="ECO:0007669"/>
    <property type="project" value="UniProtKB-UniRule"/>
</dbReference>
<gene>
    <name evidence="5" type="ORF">PMAYCL1PPCAC_00098</name>
</gene>
<dbReference type="CDD" id="cd12411">
    <property type="entry name" value="RRM_ist3_like"/>
    <property type="match status" value="1"/>
</dbReference>
<dbReference type="SUPFAM" id="SSF54928">
    <property type="entry name" value="RNA-binding domain, RBD"/>
    <property type="match status" value="1"/>
</dbReference>
<comment type="caution">
    <text evidence="5">The sequence shown here is derived from an EMBL/GenBank/DDBJ whole genome shotgun (WGS) entry which is preliminary data.</text>
</comment>
<accession>A0AAN4YWQ4</accession>
<dbReference type="Gene3D" id="3.30.70.330">
    <property type="match status" value="1"/>
</dbReference>
<protein>
    <recommendedName>
        <fullName evidence="4">RRM domain-containing protein</fullName>
    </recommendedName>
</protein>
<dbReference type="FunFam" id="3.30.70.330:FF:000962">
    <property type="entry name" value="RBMX2 ortholog"/>
    <property type="match status" value="1"/>
</dbReference>
<evidence type="ECO:0000313" key="6">
    <source>
        <dbReference type="Proteomes" id="UP001328107"/>
    </source>
</evidence>
<dbReference type="EMBL" id="BTRK01000001">
    <property type="protein sequence ID" value="GMR29903.1"/>
    <property type="molecule type" value="Genomic_DNA"/>
</dbReference>
<keyword evidence="6" id="KW-1185">Reference proteome</keyword>
<sequence>MYLYVQSCMHCSTFNISYHAPPQMNTLTNIKNQNKLNEREIALGIAGDLSKSWHQVYKDSAWIYIGSLPYNLTEGDIITVFSQWGEVVNINMIRDAKTGKSKGFCFLCYQDQRSTVLAVDNFNGMDLLKRIIKVDHVEEYKVPKYKEDADDEIRRLWEEGCAPKPIELPDMDESDIKKAKKRLKKQQRALVRLETNDEEFVEVAKARKKAKKEKKKAKKEKRKEKKRLKKELKLRKAENPDGDWNADGKLLDVGAKSEADLYGENKHFDFGKKIEEKGKEWNERPDFEKADWRVIEQWKIIREAEKAAKAAKGENTEAWAEDKGYLPNRIRRNN</sequence>
<evidence type="ECO:0000256" key="3">
    <source>
        <dbReference type="SAM" id="MobiDB-lite"/>
    </source>
</evidence>
<dbReference type="GO" id="GO:0071011">
    <property type="term" value="C:precatalytic spliceosome"/>
    <property type="evidence" value="ECO:0007669"/>
    <property type="project" value="TreeGrafter"/>
</dbReference>
<dbReference type="PROSITE" id="PS50102">
    <property type="entry name" value="RRM"/>
    <property type="match status" value="1"/>
</dbReference>
<dbReference type="SMART" id="SM00360">
    <property type="entry name" value="RRM"/>
    <property type="match status" value="1"/>
</dbReference>
<dbReference type="AlphaFoldDB" id="A0AAN4YWQ4"/>
<dbReference type="PANTHER" id="PTHR45880:SF1">
    <property type="entry name" value="RNA-BINDING MOTIF PROTEIN, X-LINKED 2"/>
    <property type="match status" value="1"/>
</dbReference>
<evidence type="ECO:0000256" key="2">
    <source>
        <dbReference type="PROSITE-ProRule" id="PRU00176"/>
    </source>
</evidence>
<keyword evidence="1 2" id="KW-0694">RNA-binding</keyword>
<dbReference type="InterPro" id="IPR051847">
    <property type="entry name" value="RNA_proc/Spliceosome_comp"/>
</dbReference>
<dbReference type="GO" id="GO:0000398">
    <property type="term" value="P:mRNA splicing, via spliceosome"/>
    <property type="evidence" value="ECO:0007669"/>
    <property type="project" value="InterPro"/>
</dbReference>
<evidence type="ECO:0000259" key="4">
    <source>
        <dbReference type="PROSITE" id="PS50102"/>
    </source>
</evidence>
<dbReference type="InterPro" id="IPR000504">
    <property type="entry name" value="RRM_dom"/>
</dbReference>
<dbReference type="PANTHER" id="PTHR45880">
    <property type="entry name" value="RNA-BINDING MOTIF PROTEIN, X-LINKED 2"/>
    <property type="match status" value="1"/>
</dbReference>
<reference evidence="6" key="1">
    <citation type="submission" date="2022-10" db="EMBL/GenBank/DDBJ databases">
        <title>Genome assembly of Pristionchus species.</title>
        <authorList>
            <person name="Yoshida K."/>
            <person name="Sommer R.J."/>
        </authorList>
    </citation>
    <scope>NUCLEOTIDE SEQUENCE [LARGE SCALE GENOMIC DNA]</scope>
    <source>
        <strain evidence="6">RS5460</strain>
    </source>
</reference>
<dbReference type="GO" id="GO:0005686">
    <property type="term" value="C:U2 snRNP"/>
    <property type="evidence" value="ECO:0007669"/>
    <property type="project" value="TreeGrafter"/>
</dbReference>
<feature type="domain" description="RRM" evidence="4">
    <location>
        <begin position="61"/>
        <end position="139"/>
    </location>
</feature>
<feature type="region of interest" description="Disordered" evidence="3">
    <location>
        <begin position="210"/>
        <end position="241"/>
    </location>
</feature>
<organism evidence="5 6">
    <name type="scientific">Pristionchus mayeri</name>
    <dbReference type="NCBI Taxonomy" id="1317129"/>
    <lineage>
        <taxon>Eukaryota</taxon>
        <taxon>Metazoa</taxon>
        <taxon>Ecdysozoa</taxon>
        <taxon>Nematoda</taxon>
        <taxon>Chromadorea</taxon>
        <taxon>Rhabditida</taxon>
        <taxon>Rhabditina</taxon>
        <taxon>Diplogasteromorpha</taxon>
        <taxon>Diplogasteroidea</taxon>
        <taxon>Neodiplogasteridae</taxon>
        <taxon>Pristionchus</taxon>
    </lineage>
</organism>
<feature type="compositionally biased region" description="Basic residues" evidence="3">
    <location>
        <begin position="210"/>
        <end position="233"/>
    </location>
</feature>
<evidence type="ECO:0000313" key="5">
    <source>
        <dbReference type="EMBL" id="GMR29903.1"/>
    </source>
</evidence>
<dbReference type="InterPro" id="IPR045844">
    <property type="entry name" value="RRM_Ist3-like"/>
</dbReference>
<dbReference type="Proteomes" id="UP001328107">
    <property type="component" value="Unassembled WGS sequence"/>
</dbReference>
<dbReference type="InterPro" id="IPR035979">
    <property type="entry name" value="RBD_domain_sf"/>
</dbReference>
<evidence type="ECO:0000256" key="1">
    <source>
        <dbReference type="ARBA" id="ARBA00022884"/>
    </source>
</evidence>
<name>A0AAN4YWQ4_9BILA</name>
<dbReference type="Pfam" id="PF00076">
    <property type="entry name" value="RRM_1"/>
    <property type="match status" value="1"/>
</dbReference>
<proteinExistence type="predicted"/>
<dbReference type="GO" id="GO:0071013">
    <property type="term" value="C:catalytic step 2 spliceosome"/>
    <property type="evidence" value="ECO:0007669"/>
    <property type="project" value="TreeGrafter"/>
</dbReference>
<dbReference type="InterPro" id="IPR012677">
    <property type="entry name" value="Nucleotide-bd_a/b_plait_sf"/>
</dbReference>